<dbReference type="CDD" id="cd18793">
    <property type="entry name" value="SF2_C_SNF"/>
    <property type="match status" value="1"/>
</dbReference>
<dbReference type="Gene3D" id="3.40.50.300">
    <property type="entry name" value="P-loop containing nucleotide triphosphate hydrolases"/>
    <property type="match status" value="1"/>
</dbReference>
<accession>A0ABV6DRL0</accession>
<dbReference type="InterPro" id="IPR049730">
    <property type="entry name" value="SNF2/RAD54-like_C"/>
</dbReference>
<dbReference type="EMBL" id="JBHLWN010000086">
    <property type="protein sequence ID" value="MFC0215232.1"/>
    <property type="molecule type" value="Genomic_DNA"/>
</dbReference>
<keyword evidence="1" id="KW-0378">Hydrolase</keyword>
<keyword evidence="2" id="KW-0547">Nucleotide-binding</keyword>
<keyword evidence="2" id="KW-0067">ATP-binding</keyword>
<dbReference type="InterPro" id="IPR027417">
    <property type="entry name" value="P-loop_NTPase"/>
</dbReference>
<name>A0ABV6DRL0_9BACL</name>
<dbReference type="SUPFAM" id="SSF52540">
    <property type="entry name" value="P-loop containing nucleoside triphosphate hydrolases"/>
    <property type="match status" value="1"/>
</dbReference>
<keyword evidence="3" id="KW-1185">Reference proteome</keyword>
<dbReference type="PANTHER" id="PTHR10799">
    <property type="entry name" value="SNF2/RAD54 HELICASE FAMILY"/>
    <property type="match status" value="1"/>
</dbReference>
<dbReference type="GO" id="GO:0004386">
    <property type="term" value="F:helicase activity"/>
    <property type="evidence" value="ECO:0007669"/>
    <property type="project" value="UniProtKB-KW"/>
</dbReference>
<feature type="non-terminal residue" evidence="2">
    <location>
        <position position="1"/>
    </location>
</feature>
<keyword evidence="2" id="KW-0347">Helicase</keyword>
<reference evidence="2 3" key="1">
    <citation type="submission" date="2024-09" db="EMBL/GenBank/DDBJ databases">
        <authorList>
            <person name="Sun Q."/>
            <person name="Mori K."/>
        </authorList>
    </citation>
    <scope>NUCLEOTIDE SEQUENCE [LARGE SCALE GENOMIC DNA]</scope>
    <source>
        <strain evidence="2 3">CCM 7759</strain>
    </source>
</reference>
<comment type="caution">
    <text evidence="2">The sequence shown here is derived from an EMBL/GenBank/DDBJ whole genome shotgun (WGS) entry which is preliminary data.</text>
</comment>
<proteinExistence type="predicted"/>
<evidence type="ECO:0000313" key="2">
    <source>
        <dbReference type="EMBL" id="MFC0215232.1"/>
    </source>
</evidence>
<protein>
    <submittedName>
        <fullName evidence="2">Helicase</fullName>
    </submittedName>
</protein>
<gene>
    <name evidence="2" type="ORF">ACFFK0_22835</name>
</gene>
<organism evidence="2 3">
    <name type="scientific">Paenibacillus chartarius</name>
    <dbReference type="NCBI Taxonomy" id="747481"/>
    <lineage>
        <taxon>Bacteria</taxon>
        <taxon>Bacillati</taxon>
        <taxon>Bacillota</taxon>
        <taxon>Bacilli</taxon>
        <taxon>Bacillales</taxon>
        <taxon>Paenibacillaceae</taxon>
        <taxon>Paenibacillus</taxon>
    </lineage>
</organism>
<evidence type="ECO:0000256" key="1">
    <source>
        <dbReference type="ARBA" id="ARBA00022801"/>
    </source>
</evidence>
<dbReference type="Proteomes" id="UP001589776">
    <property type="component" value="Unassembled WGS sequence"/>
</dbReference>
<evidence type="ECO:0000313" key="3">
    <source>
        <dbReference type="Proteomes" id="UP001589776"/>
    </source>
</evidence>
<sequence length="535" mass="63343">QRFGALFMFLMRSTFEIQDYDIPWNPNRLEQRMGRIHRIGQKNEVFIFNLVATNTREGDVMRRLLEKMEQMRLDLGQELVYDFIGEVLEDEELDLASLMEQAISGREHLDDIIARMEKRLSDEHQKLLELAQKERMDELSFDLPGMKREYHATTLESLPSRVYGEFVLDQFHSTSIRMHVSSDQSSVRIERFPKMIREFARKQRIYLKNDESQRFTINERKETDELPLLKPGHDLVKLALSLTERELQQLSIPTFSFTYQINEPMIIELNEIILTDGTGRELQRELLLTGKRSDNTFVRIDPYWLFSSHVIDVKTIEIEDHSFKPEVIKQSRHLLNHMRTCREEQLNKKSQFLRRSFEAQMNSLYDRLQQYQNTNIDHRNSALINQTLSLIEETEERRNDRLEQVDRERSIQIRSIKKIAQFHVVPSNSEYARIIPADYEGVVRDYEFRRGRVNVKVQNAFGLVDFVSEDAEGKSRFIILSSKEVRELSLNLQDYSSILDQTWIYYISDHLIIDEIPVSEVPYMDGDDLYATRAK</sequence>